<evidence type="ECO:0000313" key="3">
    <source>
        <dbReference type="EMBL" id="KIW04421.1"/>
    </source>
</evidence>
<feature type="transmembrane region" description="Helical" evidence="2">
    <location>
        <begin position="261"/>
        <end position="282"/>
    </location>
</feature>
<dbReference type="Proteomes" id="UP000053259">
    <property type="component" value="Unassembled WGS sequence"/>
</dbReference>
<accession>A0A0D1XPD3</accession>
<dbReference type="InParanoid" id="A0A0D1XPD3"/>
<sequence length="408" mass="45236">MPLGQTITVVNKSGKIVSSSKQLVNVWKEARAAYRERKAEIEAYREAEFERKRAERRAQKQLEGDAASRASSHRSKPAHRSKSTRRGERPSAVRGYTDTYYGNDPQPQRHGVPRSAIEEEALPIRNKELTRRHTDGNYLAVAPPGRRYSEPHNSWSRRSSIDMDLAYGDLPPPVPQTRYHDDEELRGKMTTLTKLLDEANCLQYSVTTMVEHLQKNPDALAAVALTLAEISNLAAKMAPGALGALKSAFPAATALLMSPQFLIAAGLGVGVTVVMLGGYKIIKRIKETKEERELEAPMELHELEDVDLSRIEMWRRGIADVAAESAGSTVDGEFITPDARTRLAEEGVLRADDVKSTRSHKTHKSKSGHRHKASSKAGTSTGRTKDKDGKKKKAPSALRMLFSPDRRV</sequence>
<feature type="compositionally biased region" description="Basic and acidic residues" evidence="1">
    <location>
        <begin position="48"/>
        <end position="63"/>
    </location>
</feature>
<organism evidence="3 4">
    <name type="scientific">Verruconis gallopava</name>
    <dbReference type="NCBI Taxonomy" id="253628"/>
    <lineage>
        <taxon>Eukaryota</taxon>
        <taxon>Fungi</taxon>
        <taxon>Dikarya</taxon>
        <taxon>Ascomycota</taxon>
        <taxon>Pezizomycotina</taxon>
        <taxon>Dothideomycetes</taxon>
        <taxon>Pleosporomycetidae</taxon>
        <taxon>Venturiales</taxon>
        <taxon>Sympoventuriaceae</taxon>
        <taxon>Verruconis</taxon>
    </lineage>
</organism>
<evidence type="ECO:0000313" key="4">
    <source>
        <dbReference type="Proteomes" id="UP000053259"/>
    </source>
</evidence>
<evidence type="ECO:0000256" key="2">
    <source>
        <dbReference type="SAM" id="Phobius"/>
    </source>
</evidence>
<dbReference type="VEuPathDB" id="FungiDB:PV09_04693"/>
<dbReference type="HOGENOM" id="CLU_022040_1_0_1"/>
<feature type="region of interest" description="Disordered" evidence="1">
    <location>
        <begin position="48"/>
        <end position="154"/>
    </location>
</feature>
<dbReference type="RefSeq" id="XP_016214290.1">
    <property type="nucleotide sequence ID" value="XM_016358088.1"/>
</dbReference>
<dbReference type="STRING" id="253628.A0A0D1XPD3"/>
<proteinExistence type="predicted"/>
<dbReference type="EMBL" id="KN847541">
    <property type="protein sequence ID" value="KIW04421.1"/>
    <property type="molecule type" value="Genomic_DNA"/>
</dbReference>
<protein>
    <submittedName>
        <fullName evidence="3">Uncharacterized protein</fullName>
    </submittedName>
</protein>
<reference evidence="3 4" key="1">
    <citation type="submission" date="2015-01" db="EMBL/GenBank/DDBJ databases">
        <title>The Genome Sequence of Ochroconis gallopava CBS43764.</title>
        <authorList>
            <consortium name="The Broad Institute Genomics Platform"/>
            <person name="Cuomo C."/>
            <person name="de Hoog S."/>
            <person name="Gorbushina A."/>
            <person name="Stielow B."/>
            <person name="Teixiera M."/>
            <person name="Abouelleil A."/>
            <person name="Chapman S.B."/>
            <person name="Priest M."/>
            <person name="Young S.K."/>
            <person name="Wortman J."/>
            <person name="Nusbaum C."/>
            <person name="Birren B."/>
        </authorList>
    </citation>
    <scope>NUCLEOTIDE SEQUENCE [LARGE SCALE GENOMIC DNA]</scope>
    <source>
        <strain evidence="3 4">CBS 43764</strain>
    </source>
</reference>
<keyword evidence="2" id="KW-0472">Membrane</keyword>
<feature type="compositionally biased region" description="Basic residues" evidence="1">
    <location>
        <begin position="71"/>
        <end position="84"/>
    </location>
</feature>
<feature type="compositionally biased region" description="Basic and acidic residues" evidence="1">
    <location>
        <begin position="125"/>
        <end position="135"/>
    </location>
</feature>
<name>A0A0D1XPD3_9PEZI</name>
<keyword evidence="4" id="KW-1185">Reference proteome</keyword>
<evidence type="ECO:0000256" key="1">
    <source>
        <dbReference type="SAM" id="MobiDB-lite"/>
    </source>
</evidence>
<dbReference type="GeneID" id="27312666"/>
<gene>
    <name evidence="3" type="ORF">PV09_04693</name>
</gene>
<dbReference type="AlphaFoldDB" id="A0A0D1XPD3"/>
<feature type="region of interest" description="Disordered" evidence="1">
    <location>
        <begin position="346"/>
        <end position="408"/>
    </location>
</feature>
<keyword evidence="2" id="KW-1133">Transmembrane helix</keyword>
<dbReference type="OrthoDB" id="5402307at2759"/>
<feature type="compositionally biased region" description="Basic residues" evidence="1">
    <location>
        <begin position="357"/>
        <end position="374"/>
    </location>
</feature>
<keyword evidence="2" id="KW-0812">Transmembrane</keyword>
<feature type="compositionally biased region" description="Basic and acidic residues" evidence="1">
    <location>
        <begin position="346"/>
        <end position="356"/>
    </location>
</feature>